<accession>A0AAP0I089</accession>
<protein>
    <submittedName>
        <fullName evidence="1">Uncharacterized protein</fullName>
    </submittedName>
</protein>
<evidence type="ECO:0000313" key="1">
    <source>
        <dbReference type="EMBL" id="KAK9103141.1"/>
    </source>
</evidence>
<reference evidence="1 2" key="1">
    <citation type="submission" date="2024-01" db="EMBL/GenBank/DDBJ databases">
        <title>Genome assemblies of Stephania.</title>
        <authorList>
            <person name="Yang L."/>
        </authorList>
    </citation>
    <scope>NUCLEOTIDE SEQUENCE [LARGE SCALE GENOMIC DNA]</scope>
    <source>
        <strain evidence="1">QJT</strain>
        <tissue evidence="1">Leaf</tissue>
    </source>
</reference>
<dbReference type="Proteomes" id="UP001417504">
    <property type="component" value="Unassembled WGS sequence"/>
</dbReference>
<evidence type="ECO:0000313" key="2">
    <source>
        <dbReference type="Proteomes" id="UP001417504"/>
    </source>
</evidence>
<comment type="caution">
    <text evidence="1">The sequence shown here is derived from an EMBL/GenBank/DDBJ whole genome shotgun (WGS) entry which is preliminary data.</text>
</comment>
<gene>
    <name evidence="1" type="ORF">Sjap_020395</name>
</gene>
<name>A0AAP0I089_9MAGN</name>
<dbReference type="AlphaFoldDB" id="A0AAP0I089"/>
<dbReference type="InterPro" id="IPR012340">
    <property type="entry name" value="NA-bd_OB-fold"/>
</dbReference>
<organism evidence="1 2">
    <name type="scientific">Stephania japonica</name>
    <dbReference type="NCBI Taxonomy" id="461633"/>
    <lineage>
        <taxon>Eukaryota</taxon>
        <taxon>Viridiplantae</taxon>
        <taxon>Streptophyta</taxon>
        <taxon>Embryophyta</taxon>
        <taxon>Tracheophyta</taxon>
        <taxon>Spermatophyta</taxon>
        <taxon>Magnoliopsida</taxon>
        <taxon>Ranunculales</taxon>
        <taxon>Menispermaceae</taxon>
        <taxon>Menispermoideae</taxon>
        <taxon>Cissampelideae</taxon>
        <taxon>Stephania</taxon>
    </lineage>
</organism>
<dbReference type="EMBL" id="JBBNAE010000008">
    <property type="protein sequence ID" value="KAK9103141.1"/>
    <property type="molecule type" value="Genomic_DNA"/>
</dbReference>
<keyword evidence="2" id="KW-1185">Reference proteome</keyword>
<proteinExistence type="predicted"/>
<dbReference type="Gene3D" id="2.40.50.140">
    <property type="entry name" value="Nucleic acid-binding proteins"/>
    <property type="match status" value="1"/>
</dbReference>
<sequence length="74" mass="8696">MHTRIVRRLDNIVWIPKHKFEFVDEDVLQERVDNHEFLTDIIGCLSSIGDIEPVGSDGSRQKRDIQIMIKEDFT</sequence>